<dbReference type="AlphaFoldDB" id="A0A7S1FVS7"/>
<accession>A0A7S1FVS7</accession>
<dbReference type="SMART" id="SM00225">
    <property type="entry name" value="BTB"/>
    <property type="match status" value="1"/>
</dbReference>
<gene>
    <name evidence="5" type="ORF">CHYS00102_LOCUS18626</name>
</gene>
<reference evidence="5" key="1">
    <citation type="submission" date="2021-01" db="EMBL/GenBank/DDBJ databases">
        <authorList>
            <person name="Corre E."/>
            <person name="Pelletier E."/>
            <person name="Niang G."/>
            <person name="Scheremetjew M."/>
            <person name="Finn R."/>
            <person name="Kale V."/>
            <person name="Holt S."/>
            <person name="Cochrane G."/>
            <person name="Meng A."/>
            <person name="Brown T."/>
            <person name="Cohen L."/>
        </authorList>
    </citation>
    <scope>NUCLEOTIDE SEQUENCE</scope>
    <source>
        <strain evidence="5">308</strain>
    </source>
</reference>
<dbReference type="Gene3D" id="2.130.10.30">
    <property type="entry name" value="Regulator of chromosome condensation 1/beta-lactamase-inhibitor protein II"/>
    <property type="match status" value="2"/>
</dbReference>
<protein>
    <recommendedName>
        <fullName evidence="4">BTB domain-containing protein</fullName>
    </recommendedName>
</protein>
<dbReference type="PROSITE" id="PS00626">
    <property type="entry name" value="RCC1_2"/>
    <property type="match status" value="4"/>
</dbReference>
<dbReference type="CDD" id="cd14733">
    <property type="entry name" value="BACK"/>
    <property type="match status" value="1"/>
</dbReference>
<dbReference type="InterPro" id="IPR051625">
    <property type="entry name" value="Signaling_Regulatory_Domain"/>
</dbReference>
<dbReference type="InterPro" id="IPR000408">
    <property type="entry name" value="Reg_chr_condens"/>
</dbReference>
<dbReference type="EMBL" id="HBFR01025882">
    <property type="protein sequence ID" value="CAD8891420.1"/>
    <property type="molecule type" value="Transcribed_RNA"/>
</dbReference>
<keyword evidence="1" id="KW-0677">Repeat</keyword>
<dbReference type="Pfam" id="PF25390">
    <property type="entry name" value="WD40_RLD"/>
    <property type="match status" value="2"/>
</dbReference>
<dbReference type="SUPFAM" id="SSF50985">
    <property type="entry name" value="RCC1/BLIP-II"/>
    <property type="match status" value="2"/>
</dbReference>
<dbReference type="Gene3D" id="3.30.710.10">
    <property type="entry name" value="Potassium Channel Kv1.1, Chain A"/>
    <property type="match status" value="1"/>
</dbReference>
<dbReference type="InterPro" id="IPR058923">
    <property type="entry name" value="RCC1-like_dom"/>
</dbReference>
<feature type="compositionally biased region" description="Basic and acidic residues" evidence="3">
    <location>
        <begin position="1"/>
        <end position="10"/>
    </location>
</feature>
<feature type="repeat" description="RCC1" evidence="2">
    <location>
        <begin position="102"/>
        <end position="157"/>
    </location>
</feature>
<dbReference type="InterPro" id="IPR000210">
    <property type="entry name" value="BTB/POZ_dom"/>
</dbReference>
<feature type="repeat" description="RCC1" evidence="2">
    <location>
        <begin position="395"/>
        <end position="446"/>
    </location>
</feature>
<sequence>MSAENNDRRVLSTVTSASENTFHTATESQGAPSSFSSASSSATGSIPSATGCVGREERYRSPSDIGAAIPDAAFASSSRRSHASRMIPSVRPSSSLAALPSLVVFTWGRGEDGQLGLGDTSDRPAPTVVEALLSAPRGVSVRSVACGSGHTVVLAEDGTVYTWGRGDDGRLGHGDAGWKYVPRIAEDLLPGTGEGDDTCVEAVTCGSYHSAAVGEKGELYTWGGGMYGKLGHGDEEGHDRPARVAEMEGKVVVAVACGSRHTAALTDRGHLYAWGDRENGVAGHVRDDGGVARHVGDDNMVTTDGATGVGHQYVPLILDRLADKKVIQVSACGFHTACLTNQNDVYTWGEGKFGRLGHGTERNCHGPKLVEALIGRRTKRVVCGGFHSACVTEEGRVYTWGGGEHGQLGHGDKVNKLRPALVTALQGTTIRQITCGWSHSVALTSCGKVYTWGNGDHGKLGHGSKKKMSVPKLIEKLADYRVVDVASYNEHTAALVESSADLLHGYLGGNMVAVTPEYLNSFRVMLNDDDFSDITFIVQGEPIHAHRVILASRSAHFSAMFRSGMRESNQREVIIPDTPRHIFLLLLEFLYTDALPPVAREDAIDLYVAADLYGIERLREGCAVTLRRGLGPENAAVTLQAAEDARCEALKAICMEYIVGNFDIVSKSEGIRAVSHTLLLEILAIRPT</sequence>
<feature type="repeat" description="RCC1" evidence="2">
    <location>
        <begin position="217"/>
        <end position="268"/>
    </location>
</feature>
<evidence type="ECO:0000256" key="2">
    <source>
        <dbReference type="PROSITE-ProRule" id="PRU00235"/>
    </source>
</evidence>
<feature type="compositionally biased region" description="Polar residues" evidence="3">
    <location>
        <begin position="12"/>
        <end position="27"/>
    </location>
</feature>
<dbReference type="PROSITE" id="PS50012">
    <property type="entry name" value="RCC1_3"/>
    <property type="match status" value="7"/>
</dbReference>
<name>A0A7S1FVS7_9STRA</name>
<dbReference type="InterPro" id="IPR009091">
    <property type="entry name" value="RCC1/BLIP-II"/>
</dbReference>
<feature type="repeat" description="RCC1" evidence="2">
    <location>
        <begin position="447"/>
        <end position="498"/>
    </location>
</feature>
<dbReference type="PRINTS" id="PR00633">
    <property type="entry name" value="RCCNDNSATION"/>
</dbReference>
<evidence type="ECO:0000259" key="4">
    <source>
        <dbReference type="PROSITE" id="PS50097"/>
    </source>
</evidence>
<dbReference type="Pfam" id="PF00651">
    <property type="entry name" value="BTB"/>
    <property type="match status" value="1"/>
</dbReference>
<evidence type="ECO:0000313" key="5">
    <source>
        <dbReference type="EMBL" id="CAD8891420.1"/>
    </source>
</evidence>
<dbReference type="PANTHER" id="PTHR22872">
    <property type="entry name" value="BTK-BINDING PROTEIN-RELATED"/>
    <property type="match status" value="1"/>
</dbReference>
<feature type="repeat" description="RCC1" evidence="2">
    <location>
        <begin position="343"/>
        <end position="394"/>
    </location>
</feature>
<evidence type="ECO:0000256" key="1">
    <source>
        <dbReference type="ARBA" id="ARBA00022737"/>
    </source>
</evidence>
<organism evidence="5">
    <name type="scientific">Corethron hystrix</name>
    <dbReference type="NCBI Taxonomy" id="216773"/>
    <lineage>
        <taxon>Eukaryota</taxon>
        <taxon>Sar</taxon>
        <taxon>Stramenopiles</taxon>
        <taxon>Ochrophyta</taxon>
        <taxon>Bacillariophyta</taxon>
        <taxon>Coscinodiscophyceae</taxon>
        <taxon>Corethrophycidae</taxon>
        <taxon>Corethrales</taxon>
        <taxon>Corethraceae</taxon>
        <taxon>Corethron</taxon>
    </lineage>
</organism>
<dbReference type="SUPFAM" id="SSF54695">
    <property type="entry name" value="POZ domain"/>
    <property type="match status" value="1"/>
</dbReference>
<feature type="region of interest" description="Disordered" evidence="3">
    <location>
        <begin position="1"/>
        <end position="57"/>
    </location>
</feature>
<evidence type="ECO:0000256" key="3">
    <source>
        <dbReference type="SAM" id="MobiDB-lite"/>
    </source>
</evidence>
<proteinExistence type="predicted"/>
<dbReference type="InterPro" id="IPR011333">
    <property type="entry name" value="SKP1/BTB/POZ_sf"/>
</dbReference>
<feature type="repeat" description="RCC1" evidence="2">
    <location>
        <begin position="269"/>
        <end position="342"/>
    </location>
</feature>
<feature type="domain" description="BTB" evidence="4">
    <location>
        <begin position="532"/>
        <end position="599"/>
    </location>
</feature>
<dbReference type="PROSITE" id="PS50097">
    <property type="entry name" value="BTB"/>
    <property type="match status" value="1"/>
</dbReference>
<feature type="compositionally biased region" description="Low complexity" evidence="3">
    <location>
        <begin position="28"/>
        <end position="50"/>
    </location>
</feature>
<feature type="repeat" description="RCC1" evidence="2">
    <location>
        <begin position="158"/>
        <end position="216"/>
    </location>
</feature>